<organism evidence="1 2">
    <name type="scientific">Caerostris extrusa</name>
    <name type="common">Bark spider</name>
    <name type="synonym">Caerostris bankana</name>
    <dbReference type="NCBI Taxonomy" id="172846"/>
    <lineage>
        <taxon>Eukaryota</taxon>
        <taxon>Metazoa</taxon>
        <taxon>Ecdysozoa</taxon>
        <taxon>Arthropoda</taxon>
        <taxon>Chelicerata</taxon>
        <taxon>Arachnida</taxon>
        <taxon>Araneae</taxon>
        <taxon>Araneomorphae</taxon>
        <taxon>Entelegynae</taxon>
        <taxon>Araneoidea</taxon>
        <taxon>Araneidae</taxon>
        <taxon>Caerostris</taxon>
    </lineage>
</organism>
<name>A0AAV4XM65_CAEEX</name>
<evidence type="ECO:0000313" key="2">
    <source>
        <dbReference type="Proteomes" id="UP001054945"/>
    </source>
</evidence>
<gene>
    <name evidence="1" type="ORF">CEXT_278601</name>
</gene>
<keyword evidence="2" id="KW-1185">Reference proteome</keyword>
<comment type="caution">
    <text evidence="1">The sequence shown here is derived from an EMBL/GenBank/DDBJ whole genome shotgun (WGS) entry which is preliminary data.</text>
</comment>
<dbReference type="AlphaFoldDB" id="A0AAV4XM65"/>
<proteinExistence type="predicted"/>
<dbReference type="EMBL" id="BPLR01017960">
    <property type="protein sequence ID" value="GIY95773.1"/>
    <property type="molecule type" value="Genomic_DNA"/>
</dbReference>
<accession>A0AAV4XM65</accession>
<dbReference type="Proteomes" id="UP001054945">
    <property type="component" value="Unassembled WGS sequence"/>
</dbReference>
<reference evidence="1 2" key="1">
    <citation type="submission" date="2021-06" db="EMBL/GenBank/DDBJ databases">
        <title>Caerostris extrusa draft genome.</title>
        <authorList>
            <person name="Kono N."/>
            <person name="Arakawa K."/>
        </authorList>
    </citation>
    <scope>NUCLEOTIDE SEQUENCE [LARGE SCALE GENOMIC DNA]</scope>
</reference>
<protein>
    <submittedName>
        <fullName evidence="1">Uncharacterized protein</fullName>
    </submittedName>
</protein>
<evidence type="ECO:0000313" key="1">
    <source>
        <dbReference type="EMBL" id="GIY95773.1"/>
    </source>
</evidence>
<sequence>MPASPEPETSRPLSVTYLRPNLQLRSARESCENVSTILVLDGTLIDWGKFQACKVPIQNPEPETSRPLSATYLRPNLQLRSARESCENVSTILVLDGDPLIDWGIVPGLQSSNSELNTRIVH</sequence>